<dbReference type="SUPFAM" id="SSF52518">
    <property type="entry name" value="Thiamin diphosphate-binding fold (THDP-binding)"/>
    <property type="match status" value="1"/>
</dbReference>
<accession>A0A645JWE6</accession>
<name>A0A645JWE6_9ZZZZ</name>
<protein>
    <submittedName>
        <fullName evidence="5">Transketolase 2</fullName>
        <ecNumber evidence="5">2.2.1.1</ecNumber>
    </submittedName>
</protein>
<sequence>MALAGKVDGKTHRVYAMTGDGELAEGQIWEAAMSAANYKLDNLCAIVDVNGLQIDGRTCDVMPTEPLDGKFAAFGWHVLKADGHDCADVARALDEAAALKGAPTVILARTVKGKGVSFMENDAGWHGKAPDDAQYAKARAELEATLQALEGQKNG</sequence>
<evidence type="ECO:0000256" key="1">
    <source>
        <dbReference type="ARBA" id="ARBA00001964"/>
    </source>
</evidence>
<gene>
    <name evidence="5" type="primary">cbbT_31</name>
    <name evidence="5" type="ORF">SDC9_211753</name>
</gene>
<keyword evidence="5" id="KW-0808">Transferase</keyword>
<dbReference type="PANTHER" id="PTHR47514:SF1">
    <property type="entry name" value="TRANSKETOLASE N-TERMINAL SECTION-RELATED"/>
    <property type="match status" value="1"/>
</dbReference>
<dbReference type="GO" id="GO:0004802">
    <property type="term" value="F:transketolase activity"/>
    <property type="evidence" value="ECO:0007669"/>
    <property type="project" value="UniProtKB-EC"/>
</dbReference>
<evidence type="ECO:0000259" key="4">
    <source>
        <dbReference type="Pfam" id="PF00456"/>
    </source>
</evidence>
<dbReference type="InterPro" id="IPR029061">
    <property type="entry name" value="THDP-binding"/>
</dbReference>
<evidence type="ECO:0000256" key="3">
    <source>
        <dbReference type="ARBA" id="ARBA00023052"/>
    </source>
</evidence>
<dbReference type="Gene3D" id="3.40.50.970">
    <property type="match status" value="1"/>
</dbReference>
<evidence type="ECO:0000256" key="2">
    <source>
        <dbReference type="ARBA" id="ARBA00007131"/>
    </source>
</evidence>
<dbReference type="AlphaFoldDB" id="A0A645JWE6"/>
<comment type="cofactor">
    <cofactor evidence="1">
        <name>thiamine diphosphate</name>
        <dbReference type="ChEBI" id="CHEBI:58937"/>
    </cofactor>
</comment>
<dbReference type="PANTHER" id="PTHR47514">
    <property type="entry name" value="TRANSKETOLASE N-TERMINAL SECTION-RELATED"/>
    <property type="match status" value="1"/>
</dbReference>
<evidence type="ECO:0000313" key="5">
    <source>
        <dbReference type="EMBL" id="MPN63984.1"/>
    </source>
</evidence>
<comment type="caution">
    <text evidence="5">The sequence shown here is derived from an EMBL/GenBank/DDBJ whole genome shotgun (WGS) entry which is preliminary data.</text>
</comment>
<comment type="similarity">
    <text evidence="2">Belongs to the transketolase family.</text>
</comment>
<dbReference type="InterPro" id="IPR005474">
    <property type="entry name" value="Transketolase_N"/>
</dbReference>
<feature type="domain" description="Transketolase N-terminal" evidence="4">
    <location>
        <begin position="11"/>
        <end position="142"/>
    </location>
</feature>
<dbReference type="EMBL" id="VSSQ01144247">
    <property type="protein sequence ID" value="MPN63984.1"/>
    <property type="molecule type" value="Genomic_DNA"/>
</dbReference>
<dbReference type="EC" id="2.2.1.1" evidence="5"/>
<dbReference type="Pfam" id="PF00456">
    <property type="entry name" value="Transketolase_N"/>
    <property type="match status" value="1"/>
</dbReference>
<proteinExistence type="inferred from homology"/>
<keyword evidence="3" id="KW-0786">Thiamine pyrophosphate</keyword>
<reference evidence="5" key="1">
    <citation type="submission" date="2019-08" db="EMBL/GenBank/DDBJ databases">
        <authorList>
            <person name="Kucharzyk K."/>
            <person name="Murdoch R.W."/>
            <person name="Higgins S."/>
            <person name="Loffler F."/>
        </authorList>
    </citation>
    <scope>NUCLEOTIDE SEQUENCE</scope>
</reference>
<organism evidence="5">
    <name type="scientific">bioreactor metagenome</name>
    <dbReference type="NCBI Taxonomy" id="1076179"/>
    <lineage>
        <taxon>unclassified sequences</taxon>
        <taxon>metagenomes</taxon>
        <taxon>ecological metagenomes</taxon>
    </lineage>
</organism>